<dbReference type="RefSeq" id="WP_136431460.1">
    <property type="nucleotide sequence ID" value="NZ_JBHSNS010000003.1"/>
</dbReference>
<dbReference type="EMBL" id="JBHSNS010000003">
    <property type="protein sequence ID" value="MFC5728980.1"/>
    <property type="molecule type" value="Genomic_DNA"/>
</dbReference>
<protein>
    <submittedName>
        <fullName evidence="1">Uncharacterized protein</fullName>
    </submittedName>
</protein>
<organism evidence="1 2">
    <name type="scientific">Nocardioides vastitatis</name>
    <dbReference type="NCBI Taxonomy" id="2568655"/>
    <lineage>
        <taxon>Bacteria</taxon>
        <taxon>Bacillati</taxon>
        <taxon>Actinomycetota</taxon>
        <taxon>Actinomycetes</taxon>
        <taxon>Propionibacteriales</taxon>
        <taxon>Nocardioidaceae</taxon>
        <taxon>Nocardioides</taxon>
    </lineage>
</organism>
<keyword evidence="2" id="KW-1185">Reference proteome</keyword>
<comment type="caution">
    <text evidence="1">The sequence shown here is derived from an EMBL/GenBank/DDBJ whole genome shotgun (WGS) entry which is preliminary data.</text>
</comment>
<sequence length="181" mass="19601">MPPTVLPARLRRGGIALGVLTALGVLLLSHTFGRAVPTNSYRPLITADAIASGCYPLPGDAQLDGLSYQVRWDEDLETSEGERRELRGQYNLVDRAEAERRLVDSFTAVGFREAPETGAGGQRVLRRGAATVGITVTDLPDTSEDTLVRGEFVLDLPVAQLAKDDPVCSLPASTKRWAEER</sequence>
<name>A0ABW0ZK12_9ACTN</name>
<reference evidence="2" key="1">
    <citation type="journal article" date="2019" name="Int. J. Syst. Evol. Microbiol.">
        <title>The Global Catalogue of Microorganisms (GCM) 10K type strain sequencing project: providing services to taxonomists for standard genome sequencing and annotation.</title>
        <authorList>
            <consortium name="The Broad Institute Genomics Platform"/>
            <consortium name="The Broad Institute Genome Sequencing Center for Infectious Disease"/>
            <person name="Wu L."/>
            <person name="Ma J."/>
        </authorList>
    </citation>
    <scope>NUCLEOTIDE SEQUENCE [LARGE SCALE GENOMIC DNA]</scope>
    <source>
        <strain evidence="2">YIM 94188</strain>
    </source>
</reference>
<accession>A0ABW0ZK12</accession>
<dbReference type="Proteomes" id="UP001596072">
    <property type="component" value="Unassembled WGS sequence"/>
</dbReference>
<evidence type="ECO:0000313" key="1">
    <source>
        <dbReference type="EMBL" id="MFC5728980.1"/>
    </source>
</evidence>
<proteinExistence type="predicted"/>
<gene>
    <name evidence="1" type="ORF">ACFPQB_08615</name>
</gene>
<evidence type="ECO:0000313" key="2">
    <source>
        <dbReference type="Proteomes" id="UP001596072"/>
    </source>
</evidence>